<dbReference type="Proteomes" id="UP000255231">
    <property type="component" value="Unassembled WGS sequence"/>
</dbReference>
<feature type="transmembrane region" description="Helical" evidence="2">
    <location>
        <begin position="42"/>
        <end position="66"/>
    </location>
</feature>
<feature type="coiled-coil region" evidence="1">
    <location>
        <begin position="65"/>
        <end position="99"/>
    </location>
</feature>
<evidence type="ECO:0000313" key="6">
    <source>
        <dbReference type="Proteomes" id="UP000255231"/>
    </source>
</evidence>
<dbReference type="RefSeq" id="WP_123890059.1">
    <property type="nucleotide sequence ID" value="NZ_CP033929.1"/>
</dbReference>
<keyword evidence="2" id="KW-0812">Transmembrane</keyword>
<dbReference type="GeneID" id="303673701"/>
<feature type="transmembrane region" description="Helical" evidence="2">
    <location>
        <begin position="12"/>
        <end position="30"/>
    </location>
</feature>
<dbReference type="EMBL" id="UFVS01000001">
    <property type="protein sequence ID" value="SUX43932.1"/>
    <property type="molecule type" value="Genomic_DNA"/>
</dbReference>
<keyword evidence="2" id="KW-1133">Transmembrane helix</keyword>
<dbReference type="AlphaFoldDB" id="A0A381FCX5"/>
<dbReference type="OrthoDB" id="7059223at2"/>
<reference evidence="4 6" key="2">
    <citation type="submission" date="2018-06" db="EMBL/GenBank/DDBJ databases">
        <authorList>
            <consortium name="Pathogen Informatics"/>
            <person name="Doyle S."/>
        </authorList>
    </citation>
    <scope>NUCLEOTIDE SEQUENCE [LARGE SCALE GENOMIC DNA]</scope>
    <source>
        <strain evidence="4 6">NCTC13560</strain>
    </source>
</reference>
<proteinExistence type="predicted"/>
<evidence type="ECO:0000256" key="1">
    <source>
        <dbReference type="SAM" id="Coils"/>
    </source>
</evidence>
<gene>
    <name evidence="4" type="ORF">NCTC13560_02279</name>
    <name evidence="3" type="ORF">SAMN05421682_11099</name>
</gene>
<evidence type="ECO:0000313" key="5">
    <source>
        <dbReference type="Proteomes" id="UP000185725"/>
    </source>
</evidence>
<evidence type="ECO:0000256" key="2">
    <source>
        <dbReference type="SAM" id="Phobius"/>
    </source>
</evidence>
<organism evidence="4 6">
    <name type="scientific">Chryseobacterium indoltheticum</name>
    <dbReference type="NCBI Taxonomy" id="254"/>
    <lineage>
        <taxon>Bacteria</taxon>
        <taxon>Pseudomonadati</taxon>
        <taxon>Bacteroidota</taxon>
        <taxon>Flavobacteriia</taxon>
        <taxon>Flavobacteriales</taxon>
        <taxon>Weeksellaceae</taxon>
        <taxon>Chryseobacterium group</taxon>
        <taxon>Chryseobacterium</taxon>
    </lineage>
</organism>
<keyword evidence="2" id="KW-0472">Membrane</keyword>
<evidence type="ECO:0000313" key="4">
    <source>
        <dbReference type="EMBL" id="SUX43932.1"/>
    </source>
</evidence>
<evidence type="ECO:0000313" key="3">
    <source>
        <dbReference type="EMBL" id="SIQ94105.1"/>
    </source>
</evidence>
<protein>
    <submittedName>
        <fullName evidence="4">Uncharacterized protein</fullName>
    </submittedName>
</protein>
<dbReference type="EMBL" id="FTMF01000010">
    <property type="protein sequence ID" value="SIQ94105.1"/>
    <property type="molecule type" value="Genomic_DNA"/>
</dbReference>
<sequence length="276" mass="32015">MEDKTNYFTRTLICIFSICLALMVAYNYLYVEPIGAIKDGNLIIIFLILILILSESFDSFSIGKIISISRKLKEKNDEVEKLESKNSQLLSQVISLTTNQNQVQSSKQIFGDYYERPKKQKKIDNEKVVRELLDRIGTSIVISDLESSIKKEIIQQGLEISTETETVLIRHLAGTQLLMEFLRIDKYIFGSQLNLLKELAEIKPEGYTKNEIEEYFESVKQSFPNSFNNWDVKKYLGFLFSSILITKNDEKIHLTNFGQEYIDWVAENRANDYRSL</sequence>
<keyword evidence="1" id="KW-0175">Coiled coil</keyword>
<dbReference type="Proteomes" id="UP000185725">
    <property type="component" value="Unassembled WGS sequence"/>
</dbReference>
<accession>A0A381FCX5</accession>
<reference evidence="3 5" key="1">
    <citation type="submission" date="2017-01" db="EMBL/GenBank/DDBJ databases">
        <authorList>
            <person name="Varghese N."/>
            <person name="Submissions S."/>
        </authorList>
    </citation>
    <scope>NUCLEOTIDE SEQUENCE [LARGE SCALE GENOMIC DNA]</scope>
    <source>
        <strain evidence="3 5">ATCC 27950</strain>
    </source>
</reference>
<keyword evidence="5" id="KW-1185">Reference proteome</keyword>
<name>A0A381FCX5_9FLAO</name>